<dbReference type="PaxDb" id="4577-GRMZM2G342437_P01"/>
<gene>
    <name evidence="1" type="ORF">ZEAMMB73_Zm00001d031467</name>
</gene>
<organism evidence="1">
    <name type="scientific">Zea mays</name>
    <name type="common">Maize</name>
    <dbReference type="NCBI Taxonomy" id="4577"/>
    <lineage>
        <taxon>Eukaryota</taxon>
        <taxon>Viridiplantae</taxon>
        <taxon>Streptophyta</taxon>
        <taxon>Embryophyta</taxon>
        <taxon>Tracheophyta</taxon>
        <taxon>Spermatophyta</taxon>
        <taxon>Magnoliopsida</taxon>
        <taxon>Liliopsida</taxon>
        <taxon>Poales</taxon>
        <taxon>Poaceae</taxon>
        <taxon>PACMAD clade</taxon>
        <taxon>Panicoideae</taxon>
        <taxon>Andropogonodae</taxon>
        <taxon>Andropogoneae</taxon>
        <taxon>Tripsacinae</taxon>
        <taxon>Zea</taxon>
    </lineage>
</organism>
<dbReference type="InParanoid" id="A0A1D6KJ02"/>
<name>A0A1D6KJ02_MAIZE</name>
<accession>A0A1D6KJ02</accession>
<dbReference type="AlphaFoldDB" id="A0A1D6KJ02"/>
<protein>
    <submittedName>
        <fullName evidence="1">Uncharacterized protein</fullName>
    </submittedName>
</protein>
<reference evidence="1" key="1">
    <citation type="submission" date="2015-12" db="EMBL/GenBank/DDBJ databases">
        <title>Update maize B73 reference genome by single molecule sequencing technologies.</title>
        <authorList>
            <consortium name="Maize Genome Sequencing Project"/>
            <person name="Ware D."/>
        </authorList>
    </citation>
    <scope>NUCLEOTIDE SEQUENCE [LARGE SCALE GENOMIC DNA]</scope>
    <source>
        <tissue evidence="1">Seedling</tissue>
    </source>
</reference>
<evidence type="ECO:0000313" key="1">
    <source>
        <dbReference type="EMBL" id="ONM02927.1"/>
    </source>
</evidence>
<sequence>MASLTTKTSSLLALPAATTALTNLSIYPCRIEAVAPRGRRRTLAYHHGHLRGAGDLAYPTHPPPPSWICPYLHVGSKRLLLAGDNALWKPNSRGWLVAPQHLDSIGEWLSMEVLAKAAGLECIVSGQQAPLRVDCPRTLKLQVLLVHLNKCRELAVDIWNIKKTNFTYILADLVANSHIVASENDDLVILARKHEGRASNVQHIVDGYYLRCGFVVALPRYRRLDPDLVTLHGYLRYLQRRRLAVKQQLLVGAHRAVEMKALVIVDCASTFQAERVRDGNVATTLGRWAAGGPR</sequence>
<dbReference type="EMBL" id="CM007647">
    <property type="protein sequence ID" value="ONM02927.1"/>
    <property type="molecule type" value="Genomic_DNA"/>
</dbReference>
<proteinExistence type="predicted"/>